<evidence type="ECO:0000256" key="2">
    <source>
        <dbReference type="SAM" id="SignalP"/>
    </source>
</evidence>
<dbReference type="AlphaFoldDB" id="A0A0Q0ENA7"/>
<accession>A0A0Q0ENA7</accession>
<dbReference type="EMBL" id="LJRQ01000195">
    <property type="protein sequence ID" value="KPZ12422.1"/>
    <property type="molecule type" value="Genomic_DNA"/>
</dbReference>
<feature type="chain" id="PRO_5006177842" evidence="2">
    <location>
        <begin position="29"/>
        <end position="113"/>
    </location>
</feature>
<dbReference type="RefSeq" id="WP_069707304.1">
    <property type="nucleotide sequence ID" value="NZ_LJRQ01000195.1"/>
</dbReference>
<evidence type="ECO:0000313" key="4">
    <source>
        <dbReference type="Proteomes" id="UP000050266"/>
    </source>
</evidence>
<sequence>MCKAITTHCKITLFSIVLGMGVASTCTAASSDAEQVNLELMLRQLESVKRVAERSATLPESPGQRYHFDYQRLQKDLDSVQAGIKSHLSPSRAQPRDPGALSGHYTRTGSAAP</sequence>
<gene>
    <name evidence="3" type="ORF">ALO41_200045</name>
</gene>
<dbReference type="Pfam" id="PF09686">
    <property type="entry name" value="Plasmid_RAQPRD"/>
    <property type="match status" value="1"/>
</dbReference>
<dbReference type="InterPro" id="IPR019110">
    <property type="entry name" value="Uncharacterised_RAQPRD"/>
</dbReference>
<keyword evidence="2" id="KW-0732">Signal</keyword>
<feature type="signal peptide" evidence="2">
    <location>
        <begin position="1"/>
        <end position="28"/>
    </location>
</feature>
<dbReference type="PATRIC" id="fig|251720.4.peg.1944"/>
<name>A0A0Q0ENA7_PSEA0</name>
<organism evidence="3 4">
    <name type="scientific">Pseudomonas amygdali pv. ulmi</name>
    <dbReference type="NCBI Taxonomy" id="251720"/>
    <lineage>
        <taxon>Bacteria</taxon>
        <taxon>Pseudomonadati</taxon>
        <taxon>Pseudomonadota</taxon>
        <taxon>Gammaproteobacteria</taxon>
        <taxon>Pseudomonadales</taxon>
        <taxon>Pseudomonadaceae</taxon>
        <taxon>Pseudomonas</taxon>
        <taxon>Pseudomonas amygdali</taxon>
    </lineage>
</organism>
<proteinExistence type="predicted"/>
<reference evidence="3 4" key="1">
    <citation type="submission" date="2015-09" db="EMBL/GenBank/DDBJ databases">
        <title>Genome announcement of multiple Pseudomonas syringae strains.</title>
        <authorList>
            <person name="Thakur S."/>
            <person name="Wang P.W."/>
            <person name="Gong Y."/>
            <person name="Weir B.S."/>
            <person name="Guttman D.S."/>
        </authorList>
    </citation>
    <scope>NUCLEOTIDE SEQUENCE [LARGE SCALE GENOMIC DNA]</scope>
    <source>
        <strain evidence="3 4">ICMP3962</strain>
    </source>
</reference>
<evidence type="ECO:0000256" key="1">
    <source>
        <dbReference type="SAM" id="MobiDB-lite"/>
    </source>
</evidence>
<dbReference type="Proteomes" id="UP000050266">
    <property type="component" value="Unassembled WGS sequence"/>
</dbReference>
<dbReference type="OrthoDB" id="8910666at2"/>
<feature type="region of interest" description="Disordered" evidence="1">
    <location>
        <begin position="84"/>
        <end position="113"/>
    </location>
</feature>
<protein>
    <submittedName>
        <fullName evidence="3">VirB5</fullName>
    </submittedName>
</protein>
<dbReference type="NCBIfam" id="TIGR01690">
    <property type="entry name" value="ICE_RAQPRD"/>
    <property type="match status" value="1"/>
</dbReference>
<evidence type="ECO:0000313" key="3">
    <source>
        <dbReference type="EMBL" id="KPZ12422.1"/>
    </source>
</evidence>
<comment type="caution">
    <text evidence="3">The sequence shown here is derived from an EMBL/GenBank/DDBJ whole genome shotgun (WGS) entry which is preliminary data.</text>
</comment>